<dbReference type="Gene3D" id="3.30.70.330">
    <property type="match status" value="1"/>
</dbReference>
<evidence type="ECO:0000256" key="1">
    <source>
        <dbReference type="ARBA" id="ARBA00006700"/>
    </source>
</evidence>
<keyword evidence="3 4" id="KW-0687">Ribonucleoprotein</keyword>
<dbReference type="InterPro" id="IPR012678">
    <property type="entry name" value="Ribosomal_uL23/eL15/eS24_sf"/>
</dbReference>
<evidence type="ECO:0000256" key="3">
    <source>
        <dbReference type="ARBA" id="ARBA00023274"/>
    </source>
</evidence>
<accession>A0A2M7BUQ3</accession>
<evidence type="ECO:0000256" key="5">
    <source>
        <dbReference type="SAM" id="MobiDB-lite"/>
    </source>
</evidence>
<evidence type="ECO:0000256" key="4">
    <source>
        <dbReference type="HAMAP-Rule" id="MF_01369"/>
    </source>
</evidence>
<dbReference type="AlphaFoldDB" id="A0A2M7BUQ3"/>
<gene>
    <name evidence="4" type="primary">rplW</name>
    <name evidence="6" type="ORF">COS49_01320</name>
</gene>
<dbReference type="HAMAP" id="MF_01369_B">
    <property type="entry name" value="Ribosomal_uL23_B"/>
    <property type="match status" value="1"/>
</dbReference>
<keyword evidence="4" id="KW-0699">rRNA-binding</keyword>
<dbReference type="EMBL" id="PEUX01000030">
    <property type="protein sequence ID" value="PIV10291.1"/>
    <property type="molecule type" value="Genomic_DNA"/>
</dbReference>
<name>A0A2M7BUQ3_9BACT</name>
<feature type="region of interest" description="Disordered" evidence="5">
    <location>
        <begin position="1"/>
        <end position="48"/>
    </location>
</feature>
<keyword evidence="4" id="KW-0694">RNA-binding</keyword>
<dbReference type="SUPFAM" id="SSF54189">
    <property type="entry name" value="Ribosomal proteins S24e, L23 and L15e"/>
    <property type="match status" value="1"/>
</dbReference>
<dbReference type="GO" id="GO:0006412">
    <property type="term" value="P:translation"/>
    <property type="evidence" value="ECO:0007669"/>
    <property type="project" value="UniProtKB-UniRule"/>
</dbReference>
<dbReference type="GO" id="GO:0003735">
    <property type="term" value="F:structural constituent of ribosome"/>
    <property type="evidence" value="ECO:0007669"/>
    <property type="project" value="InterPro"/>
</dbReference>
<evidence type="ECO:0000313" key="7">
    <source>
        <dbReference type="Proteomes" id="UP000229894"/>
    </source>
</evidence>
<dbReference type="GO" id="GO:0005840">
    <property type="term" value="C:ribosome"/>
    <property type="evidence" value="ECO:0007669"/>
    <property type="project" value="UniProtKB-KW"/>
</dbReference>
<comment type="function">
    <text evidence="4">One of the early assembly proteins it binds 23S rRNA. One of the proteins that surrounds the polypeptide exit tunnel on the outside of the ribosome. Forms the main docking site for trigger factor binding to the ribosome.</text>
</comment>
<dbReference type="InterPro" id="IPR013025">
    <property type="entry name" value="Ribosomal_uL23-like"/>
</dbReference>
<dbReference type="Proteomes" id="UP000229894">
    <property type="component" value="Unassembled WGS sequence"/>
</dbReference>
<dbReference type="NCBIfam" id="NF004363">
    <property type="entry name" value="PRK05738.2-4"/>
    <property type="match status" value="1"/>
</dbReference>
<evidence type="ECO:0000256" key="2">
    <source>
        <dbReference type="ARBA" id="ARBA00022980"/>
    </source>
</evidence>
<evidence type="ECO:0000313" key="6">
    <source>
        <dbReference type="EMBL" id="PIV10291.1"/>
    </source>
</evidence>
<protein>
    <recommendedName>
        <fullName evidence="4">Large ribosomal subunit protein uL23</fullName>
    </recommendedName>
</protein>
<dbReference type="Pfam" id="PF00276">
    <property type="entry name" value="Ribosomal_L23"/>
    <property type="match status" value="1"/>
</dbReference>
<sequence length="149" mass="16970">MALLDRFKKKTGPVKDKIAGGNKEKSQLKEESLDNQKKTGEEKPKGNIVKQVPRAYRLIREPQITEKATFLANQNKYIFKVSPQANKTEIKKTVEALYRVKVIKVHLVHTPAKKRRLGRVQGWRGGLKKGFKKVIVTLASGEEIELLPR</sequence>
<feature type="compositionally biased region" description="Basic and acidic residues" evidence="5">
    <location>
        <begin position="13"/>
        <end position="45"/>
    </location>
</feature>
<reference evidence="7" key="1">
    <citation type="submission" date="2017-09" db="EMBL/GenBank/DDBJ databases">
        <title>Depth-based differentiation of microbial function through sediment-hosted aquifers and enrichment of novel symbionts in the deep terrestrial subsurface.</title>
        <authorList>
            <person name="Probst A.J."/>
            <person name="Ladd B."/>
            <person name="Jarett J.K."/>
            <person name="Geller-Mcgrath D.E."/>
            <person name="Sieber C.M.K."/>
            <person name="Emerson J.B."/>
            <person name="Anantharaman K."/>
            <person name="Thomas B.C."/>
            <person name="Malmstrom R."/>
            <person name="Stieglmeier M."/>
            <person name="Klingl A."/>
            <person name="Woyke T."/>
            <person name="Ryan C.M."/>
            <person name="Banfield J.F."/>
        </authorList>
    </citation>
    <scope>NUCLEOTIDE SEQUENCE [LARGE SCALE GENOMIC DNA]</scope>
</reference>
<dbReference type="GO" id="GO:1990904">
    <property type="term" value="C:ribonucleoprotein complex"/>
    <property type="evidence" value="ECO:0007669"/>
    <property type="project" value="UniProtKB-KW"/>
</dbReference>
<proteinExistence type="inferred from homology"/>
<comment type="subunit">
    <text evidence="4">Part of the 50S ribosomal subunit. Contacts protein L29, and trigger factor when it is bound to the ribosome.</text>
</comment>
<comment type="similarity">
    <text evidence="1 4">Belongs to the universal ribosomal protein uL23 family.</text>
</comment>
<keyword evidence="2 4" id="KW-0689">Ribosomal protein</keyword>
<comment type="caution">
    <text evidence="6">The sequence shown here is derived from an EMBL/GenBank/DDBJ whole genome shotgun (WGS) entry which is preliminary data.</text>
</comment>
<dbReference type="InterPro" id="IPR012677">
    <property type="entry name" value="Nucleotide-bd_a/b_plait_sf"/>
</dbReference>
<dbReference type="GO" id="GO:0019843">
    <property type="term" value="F:rRNA binding"/>
    <property type="evidence" value="ECO:0007669"/>
    <property type="project" value="UniProtKB-UniRule"/>
</dbReference>
<organism evidence="6 7">
    <name type="scientific">Candidatus Portnoybacteria bacterium CG03_land_8_20_14_0_80_41_10</name>
    <dbReference type="NCBI Taxonomy" id="1974808"/>
    <lineage>
        <taxon>Bacteria</taxon>
        <taxon>Candidatus Portnoyibacteriota</taxon>
    </lineage>
</organism>
<dbReference type="PANTHER" id="PTHR11620">
    <property type="entry name" value="60S RIBOSOMAL PROTEIN L23A"/>
    <property type="match status" value="1"/>
</dbReference>